<dbReference type="OrthoDB" id="27171at2"/>
<dbReference type="Proteomes" id="UP000029868">
    <property type="component" value="Unassembled WGS sequence"/>
</dbReference>
<dbReference type="PATRIC" id="fig|28229.3.peg.3527"/>
<organism evidence="2 3">
    <name type="scientific">Colwellia psychrerythraea</name>
    <name type="common">Vibrio psychroerythus</name>
    <dbReference type="NCBI Taxonomy" id="28229"/>
    <lineage>
        <taxon>Bacteria</taxon>
        <taxon>Pseudomonadati</taxon>
        <taxon>Pseudomonadota</taxon>
        <taxon>Gammaproteobacteria</taxon>
        <taxon>Alteromonadales</taxon>
        <taxon>Colwelliaceae</taxon>
        <taxon>Colwellia</taxon>
    </lineage>
</organism>
<proteinExistence type="predicted"/>
<reference evidence="2 3" key="1">
    <citation type="submission" date="2014-08" db="EMBL/GenBank/DDBJ databases">
        <title>Genomic and Phenotypic Diversity of Colwellia psychrerythraea strains from Disparate Marine Basins.</title>
        <authorList>
            <person name="Techtmann S.M."/>
            <person name="Stelling S.C."/>
            <person name="Utturkar S.M."/>
            <person name="Alshibli N."/>
            <person name="Harris A."/>
            <person name="Brown S.D."/>
            <person name="Hazen T.C."/>
        </authorList>
    </citation>
    <scope>NUCLEOTIDE SEQUENCE [LARGE SCALE GENOMIC DNA]</scope>
    <source>
        <strain evidence="2 3">GAB14E</strain>
    </source>
</reference>
<feature type="transmembrane region" description="Helical" evidence="1">
    <location>
        <begin position="163"/>
        <end position="185"/>
    </location>
</feature>
<keyword evidence="1" id="KW-1133">Transmembrane helix</keyword>
<dbReference type="InterPro" id="IPR032307">
    <property type="entry name" value="PepSY_TM-like_2"/>
</dbReference>
<dbReference type="PANTHER" id="PTHR40115:SF1">
    <property type="entry name" value="INNER MEMBRANE PROTEIN WITH PEPSY TM HELIX"/>
    <property type="match status" value="1"/>
</dbReference>
<gene>
    <name evidence="2" type="ORF">GAB14E_3605</name>
</gene>
<keyword evidence="1" id="KW-0812">Transmembrane</keyword>
<accession>A0A099KK51</accession>
<dbReference type="EMBL" id="JQEC01000046">
    <property type="protein sequence ID" value="KGJ90605.1"/>
    <property type="molecule type" value="Genomic_DNA"/>
</dbReference>
<dbReference type="RefSeq" id="WP_052093906.1">
    <property type="nucleotide sequence ID" value="NZ_JQEC01000046.1"/>
</dbReference>
<name>A0A099KK51_COLPS</name>
<dbReference type="AlphaFoldDB" id="A0A099KK51"/>
<comment type="caution">
    <text evidence="2">The sequence shown here is derived from an EMBL/GenBank/DDBJ whole genome shotgun (WGS) entry which is preliminary data.</text>
</comment>
<feature type="transmembrane region" description="Helical" evidence="1">
    <location>
        <begin position="31"/>
        <end position="53"/>
    </location>
</feature>
<feature type="transmembrane region" description="Helical" evidence="1">
    <location>
        <begin position="197"/>
        <end position="214"/>
    </location>
</feature>
<evidence type="ECO:0000313" key="3">
    <source>
        <dbReference type="Proteomes" id="UP000029868"/>
    </source>
</evidence>
<sequence length="219" mass="25012">MKQTSKKTGRIYWQWTKTLIAKKVFSFSRWLHIYVSTALFSLLVFFCFTGITLNHAAWFSNDGEQQLKIAPLPQSLLSSLTNDDELALFNLQQHIEKLIGLDQVRSIDVDKDLGEISFDYPIPAGYVFVTVYLDSSEIEIEKKSGSLIGLLNDLHKGRHSGEFWSWLIDLSAGLMLIFSLTGLVILLQNNKRRVKGIIYLLLGSFAPWFAYLFMVPRIS</sequence>
<dbReference type="Pfam" id="PF16357">
    <property type="entry name" value="PepSY_TM_like_2"/>
    <property type="match status" value="1"/>
</dbReference>
<evidence type="ECO:0000313" key="2">
    <source>
        <dbReference type="EMBL" id="KGJ90605.1"/>
    </source>
</evidence>
<dbReference type="PANTHER" id="PTHR40115">
    <property type="entry name" value="INNER MEMBRANE PROTEIN WITH PEPSY TM HELIX"/>
    <property type="match status" value="1"/>
</dbReference>
<protein>
    <submittedName>
        <fullName evidence="2">PepSY-associated TM helix domain protein</fullName>
    </submittedName>
</protein>
<keyword evidence="1" id="KW-0472">Membrane</keyword>
<evidence type="ECO:0000256" key="1">
    <source>
        <dbReference type="SAM" id="Phobius"/>
    </source>
</evidence>